<reference evidence="1 2" key="1">
    <citation type="submission" date="2013-11" db="EMBL/GenBank/DDBJ databases">
        <title>Complete genome sequence of Clostridum sp. M2/40.</title>
        <authorList>
            <person name="Wibberg D."/>
            <person name="Puehler A."/>
            <person name="Schlueter A."/>
        </authorList>
    </citation>
    <scope>NUCLEOTIDE SEQUENCE [LARGE SCALE GENOMIC DNA]</scope>
    <source>
        <strain evidence="2">M2/40</strain>
    </source>
</reference>
<dbReference type="KEGG" id="clt:CM240_0204"/>
<dbReference type="RefSeq" id="WP_044035839.1">
    <property type="nucleotide sequence ID" value="NZ_HG917868.1"/>
</dbReference>
<dbReference type="STRING" id="1216932.CM240_0204"/>
<dbReference type="EMBL" id="HG917868">
    <property type="protein sequence ID" value="CDM67374.1"/>
    <property type="molecule type" value="Genomic_DNA"/>
</dbReference>
<dbReference type="PATRIC" id="fig|1216932.3.peg.183"/>
<dbReference type="Proteomes" id="UP000019426">
    <property type="component" value="Chromosome M2/40_rep1"/>
</dbReference>
<dbReference type="AlphaFoldDB" id="W6RUT0"/>
<name>W6RUT0_9CLOT</name>
<gene>
    <name evidence="1" type="ORF">CM240_0204</name>
</gene>
<evidence type="ECO:0000313" key="2">
    <source>
        <dbReference type="Proteomes" id="UP000019426"/>
    </source>
</evidence>
<keyword evidence="2" id="KW-1185">Reference proteome</keyword>
<accession>W6RUT0</accession>
<dbReference type="HOGENOM" id="CLU_1812389_0_0_9"/>
<evidence type="ECO:0000313" key="1">
    <source>
        <dbReference type="EMBL" id="CDM67374.1"/>
    </source>
</evidence>
<proteinExistence type="predicted"/>
<sequence>MLCKNAELFLEEAKRRGIEGIEVKEEEHNLQRAMFYQDLDNGIEMRNMVIFDSNNDVVVVSGMDFVTGVNMEKRYIIYDVLSQLNRVIDNFTYILKKGQIVIDSTYLVGGGDNFDAAILFDILIKMKAIVNRDAIHLIKLAH</sequence>
<protein>
    <submittedName>
        <fullName evidence="1">Uncharacterized protein</fullName>
    </submittedName>
</protein>
<organism evidence="1 2">
    <name type="scientific">Clostridium bornimense</name>
    <dbReference type="NCBI Taxonomy" id="1216932"/>
    <lineage>
        <taxon>Bacteria</taxon>
        <taxon>Bacillati</taxon>
        <taxon>Bacillota</taxon>
        <taxon>Clostridia</taxon>
        <taxon>Eubacteriales</taxon>
        <taxon>Clostridiaceae</taxon>
        <taxon>Clostridium</taxon>
    </lineage>
</organism>